<sequence length="94" mass="9896">MRIGEVIGRITLSRCHPSVQGAVWKLVVPLSRKGLNGGTEGRGEPIVVFDEMGSGPGSMIAISDGAEASAPFHPEVKPIDAYCAALLDEIRVNP</sequence>
<evidence type="ECO:0000313" key="4">
    <source>
        <dbReference type="Proteomes" id="UP000199518"/>
    </source>
</evidence>
<evidence type="ECO:0000256" key="1">
    <source>
        <dbReference type="ARBA" id="ARBA00024322"/>
    </source>
</evidence>
<dbReference type="AlphaFoldDB" id="A0A1I3DGR6"/>
<dbReference type="PANTHER" id="PTHR36539">
    <property type="entry name" value="ETHANOLAMINE UTILIZATION PROTEIN EUTN"/>
    <property type="match status" value="1"/>
</dbReference>
<dbReference type="GO" id="GO:0031469">
    <property type="term" value="C:bacterial microcompartment"/>
    <property type="evidence" value="ECO:0007669"/>
    <property type="project" value="UniProtKB-SubCell"/>
</dbReference>
<evidence type="ECO:0000313" key="3">
    <source>
        <dbReference type="EMBL" id="SFH85843.1"/>
    </source>
</evidence>
<dbReference type="Proteomes" id="UP000199518">
    <property type="component" value="Unassembled WGS sequence"/>
</dbReference>
<dbReference type="SUPFAM" id="SSF159133">
    <property type="entry name" value="EutN/CcmL-like"/>
    <property type="match status" value="1"/>
</dbReference>
<dbReference type="Pfam" id="PF03319">
    <property type="entry name" value="EutN_CcmL"/>
    <property type="match status" value="1"/>
</dbReference>
<dbReference type="PANTHER" id="PTHR36539:SF1">
    <property type="entry name" value="BACTERIAL MICROCOMPARTMENT SHELL VERTEX PROTEIN EUTN"/>
    <property type="match status" value="1"/>
</dbReference>
<dbReference type="EMBL" id="FOQD01000003">
    <property type="protein sequence ID" value="SFH85843.1"/>
    <property type="molecule type" value="Genomic_DNA"/>
</dbReference>
<dbReference type="STRING" id="1576369.SAMN05421753_103231"/>
<evidence type="ECO:0000256" key="2">
    <source>
        <dbReference type="ARBA" id="ARBA00024446"/>
    </source>
</evidence>
<accession>A0A1I3DGR6</accession>
<protein>
    <submittedName>
        <fullName evidence="3">Ethanolamine utilization protein EutN</fullName>
    </submittedName>
</protein>
<name>A0A1I3DGR6_9PLAN</name>
<dbReference type="InterPro" id="IPR036677">
    <property type="entry name" value="EutN_CcmL_sf"/>
</dbReference>
<dbReference type="InterPro" id="IPR004992">
    <property type="entry name" value="EutN_CcmL"/>
</dbReference>
<reference evidence="4" key="1">
    <citation type="submission" date="2016-10" db="EMBL/GenBank/DDBJ databases">
        <authorList>
            <person name="Varghese N."/>
            <person name="Submissions S."/>
        </authorList>
    </citation>
    <scope>NUCLEOTIDE SEQUENCE [LARGE SCALE GENOMIC DNA]</scope>
    <source>
        <strain evidence="4">DSM 26348</strain>
    </source>
</reference>
<keyword evidence="2" id="KW-1283">Bacterial microcompartment</keyword>
<dbReference type="Gene3D" id="2.40.50.220">
    <property type="entry name" value="EutN/Ccml"/>
    <property type="match status" value="1"/>
</dbReference>
<comment type="subcellular location">
    <subcellularLocation>
        <location evidence="1">Bacterial microcompartment</location>
    </subcellularLocation>
</comment>
<dbReference type="PROSITE" id="PS51932">
    <property type="entry name" value="BMV"/>
    <property type="match status" value="1"/>
</dbReference>
<organism evidence="3 4">
    <name type="scientific">Planctomicrobium piriforme</name>
    <dbReference type="NCBI Taxonomy" id="1576369"/>
    <lineage>
        <taxon>Bacteria</taxon>
        <taxon>Pseudomonadati</taxon>
        <taxon>Planctomycetota</taxon>
        <taxon>Planctomycetia</taxon>
        <taxon>Planctomycetales</taxon>
        <taxon>Planctomycetaceae</taxon>
        <taxon>Planctomicrobium</taxon>
    </lineage>
</organism>
<dbReference type="RefSeq" id="WP_092048252.1">
    <property type="nucleotide sequence ID" value="NZ_FOQD01000003.1"/>
</dbReference>
<keyword evidence="4" id="KW-1185">Reference proteome</keyword>
<proteinExistence type="predicted"/>
<gene>
    <name evidence="3" type="ORF">SAMN05421753_103231</name>
</gene>
<dbReference type="OrthoDB" id="281843at2"/>